<accession>A0A0N4US03</accession>
<reference evidence="1 3" key="2">
    <citation type="submission" date="2018-11" db="EMBL/GenBank/DDBJ databases">
        <authorList>
            <consortium name="Pathogen Informatics"/>
        </authorList>
    </citation>
    <scope>NUCLEOTIDE SEQUENCE [LARGE SCALE GENOMIC DNA]</scope>
</reference>
<reference evidence="4" key="1">
    <citation type="submission" date="2017-02" db="UniProtKB">
        <authorList>
            <consortium name="WormBaseParasite"/>
        </authorList>
    </citation>
    <scope>IDENTIFICATION</scope>
</reference>
<proteinExistence type="predicted"/>
<dbReference type="EMBL" id="UYYG01001311">
    <property type="protein sequence ID" value="VDN60990.1"/>
    <property type="molecule type" value="Genomic_DNA"/>
</dbReference>
<dbReference type="Proteomes" id="UP000274756">
    <property type="component" value="Unassembled WGS sequence"/>
</dbReference>
<evidence type="ECO:0000313" key="3">
    <source>
        <dbReference type="Proteomes" id="UP000274756"/>
    </source>
</evidence>
<evidence type="ECO:0000313" key="1">
    <source>
        <dbReference type="EMBL" id="VDN60990.1"/>
    </source>
</evidence>
<evidence type="ECO:0000313" key="4">
    <source>
        <dbReference type="WBParaSite" id="DME_0001083501-mRNA-1"/>
    </source>
</evidence>
<dbReference type="WBParaSite" id="DME_0001083501-mRNA-1">
    <property type="protein sequence ID" value="DME_0001083501-mRNA-1"/>
    <property type="gene ID" value="DME_0001083501"/>
</dbReference>
<sequence>MVYVQRSCGENMVYTEQCGYHPISGYRKNCQEITKCACESGYFFIEDGLCSKMPTKALHLVLLAKQAKIATRIL</sequence>
<dbReference type="Proteomes" id="UP000038040">
    <property type="component" value="Unplaced"/>
</dbReference>
<dbReference type="AlphaFoldDB" id="A0A0N4US03"/>
<organism evidence="2 4">
    <name type="scientific">Dracunculus medinensis</name>
    <name type="common">Guinea worm</name>
    <dbReference type="NCBI Taxonomy" id="318479"/>
    <lineage>
        <taxon>Eukaryota</taxon>
        <taxon>Metazoa</taxon>
        <taxon>Ecdysozoa</taxon>
        <taxon>Nematoda</taxon>
        <taxon>Chromadorea</taxon>
        <taxon>Rhabditida</taxon>
        <taxon>Spirurina</taxon>
        <taxon>Dracunculoidea</taxon>
        <taxon>Dracunculidae</taxon>
        <taxon>Dracunculus</taxon>
    </lineage>
</organism>
<name>A0A0N4US03_DRAME</name>
<evidence type="ECO:0000313" key="2">
    <source>
        <dbReference type="Proteomes" id="UP000038040"/>
    </source>
</evidence>
<gene>
    <name evidence="1" type="ORF">DME_LOCUS10963</name>
</gene>
<keyword evidence="3" id="KW-1185">Reference proteome</keyword>
<protein>
    <submittedName>
        <fullName evidence="4">EB domain-containing protein</fullName>
    </submittedName>
</protein>